<dbReference type="InterPro" id="IPR007507">
    <property type="entry name" value="Glycos_transf_N"/>
</dbReference>
<dbReference type="PANTHER" id="PTHR42755:SF1">
    <property type="entry name" value="3-DEOXY-D-MANNO-OCTULOSONIC ACID TRANSFERASE, MITOCHONDRIAL-RELATED"/>
    <property type="match status" value="1"/>
</dbReference>
<evidence type="ECO:0000256" key="6">
    <source>
        <dbReference type="ARBA" id="ARBA00031445"/>
    </source>
</evidence>
<dbReference type="GO" id="GO:0009244">
    <property type="term" value="P:lipopolysaccharide core region biosynthetic process"/>
    <property type="evidence" value="ECO:0007669"/>
    <property type="project" value="UniProtKB-UniRule"/>
</dbReference>
<sequence length="419" mass="45038">MSTSRHLRLYRTATGLFEPAAPLVLRARVLRGKEDPARLKERLGKTAAARPEGKLVWLHGASVGEGLSLLPLIEVLRKARPDLSILVTSGTVTSAEMLRRRLPEGVIHQYVPVDAPKAVARFLDHWRPSLGVFVESELWPNLITQADARKIRLALVSARVTEKSAAGWRKAPEMARELIGAFSLILSQDDLTAGRLGEFGANDDGRLNLKLVGAPLPADETELKALKKAVGKRPVLLAASTHPGEDEIILTAFKSVGGDALLILVPRHVERANGIIDLARERGLSAGKRSAGDPLGADAVYVADTLGELGLWFRLARGAFIGGSLVEGPGGHNPVEPAQLGCPVITGAFVDNWRSVYSPLVKNGVATVVRTANDLTAAFYALLKEPKMAKARAERALGMIGDEREVLDAAVRRLAMQVP</sequence>
<evidence type="ECO:0000256" key="9">
    <source>
        <dbReference type="PIRSR" id="PIRSR639901-2"/>
    </source>
</evidence>
<dbReference type="Gene3D" id="3.40.50.11720">
    <property type="entry name" value="3-Deoxy-D-manno-octulosonic-acid transferase, N-terminal domain"/>
    <property type="match status" value="1"/>
</dbReference>
<accession>A0AB39KWZ8</accession>
<dbReference type="GO" id="GO:0005886">
    <property type="term" value="C:plasma membrane"/>
    <property type="evidence" value="ECO:0007669"/>
    <property type="project" value="UniProtKB-SubCell"/>
</dbReference>
<proteinExistence type="inferred from homology"/>
<evidence type="ECO:0000256" key="5">
    <source>
        <dbReference type="ARBA" id="ARBA00022679"/>
    </source>
</evidence>
<dbReference type="EMBL" id="CP158375">
    <property type="protein sequence ID" value="XDO97804.1"/>
    <property type="molecule type" value="Genomic_DNA"/>
</dbReference>
<dbReference type="GO" id="GO:0009245">
    <property type="term" value="P:lipid A biosynthetic process"/>
    <property type="evidence" value="ECO:0007669"/>
    <property type="project" value="TreeGrafter"/>
</dbReference>
<gene>
    <name evidence="12" type="ORF">ABOZ73_05125</name>
</gene>
<feature type="site" description="Transition state stabilizer" evidence="9">
    <location>
        <position position="210"/>
    </location>
</feature>
<comment type="pathway">
    <text evidence="2 10">Bacterial outer membrane biogenesis; LPS core biosynthesis.</text>
</comment>
<evidence type="ECO:0000256" key="1">
    <source>
        <dbReference type="ARBA" id="ARBA00003394"/>
    </source>
</evidence>
<dbReference type="Gene3D" id="3.40.50.2000">
    <property type="entry name" value="Glycogen Phosphorylase B"/>
    <property type="match status" value="1"/>
</dbReference>
<dbReference type="SUPFAM" id="SSF53756">
    <property type="entry name" value="UDP-Glycosyltransferase/glycogen phosphorylase"/>
    <property type="match status" value="1"/>
</dbReference>
<evidence type="ECO:0000256" key="10">
    <source>
        <dbReference type="RuleBase" id="RU365103"/>
    </source>
</evidence>
<keyword evidence="5 10" id="KW-0808">Transferase</keyword>
<comment type="subcellular location">
    <subcellularLocation>
        <location evidence="10">Cell membrane</location>
    </subcellularLocation>
</comment>
<evidence type="ECO:0000256" key="3">
    <source>
        <dbReference type="ARBA" id="ARBA00012621"/>
    </source>
</evidence>
<evidence type="ECO:0000313" key="12">
    <source>
        <dbReference type="EMBL" id="XDO97804.1"/>
    </source>
</evidence>
<dbReference type="InterPro" id="IPR038107">
    <property type="entry name" value="Glycos_transf_N_sf"/>
</dbReference>
<keyword evidence="10" id="KW-1003">Cell membrane</keyword>
<feature type="domain" description="3-deoxy-D-manno-octulosonic-acid transferase N-terminal" evidence="11">
    <location>
        <begin position="38"/>
        <end position="203"/>
    </location>
</feature>
<dbReference type="GO" id="GO:0043842">
    <property type="term" value="F:Kdo transferase activity"/>
    <property type="evidence" value="ECO:0007669"/>
    <property type="project" value="UniProtKB-EC"/>
</dbReference>
<dbReference type="Pfam" id="PF04413">
    <property type="entry name" value="Glycos_transf_N"/>
    <property type="match status" value="1"/>
</dbReference>
<evidence type="ECO:0000256" key="7">
    <source>
        <dbReference type="ARBA" id="ARBA00049183"/>
    </source>
</evidence>
<keyword evidence="10" id="KW-0448">Lipopolysaccharide biosynthesis</keyword>
<dbReference type="PANTHER" id="PTHR42755">
    <property type="entry name" value="3-DEOXY-MANNO-OCTULOSONATE CYTIDYLYLTRANSFERASE"/>
    <property type="match status" value="1"/>
</dbReference>
<dbReference type="EC" id="2.4.99.12" evidence="3 10"/>
<dbReference type="InterPro" id="IPR039901">
    <property type="entry name" value="Kdotransferase"/>
</dbReference>
<evidence type="ECO:0000256" key="8">
    <source>
        <dbReference type="PIRSR" id="PIRSR639901-1"/>
    </source>
</evidence>
<name>A0AB39KWZ8_9CAUL</name>
<feature type="site" description="Transition state stabilizer" evidence="9">
    <location>
        <position position="135"/>
    </location>
</feature>
<feature type="active site" description="Proton acceptor" evidence="8">
    <location>
        <position position="65"/>
    </location>
</feature>
<evidence type="ECO:0000256" key="4">
    <source>
        <dbReference type="ARBA" id="ARBA00019077"/>
    </source>
</evidence>
<evidence type="ECO:0000259" key="11">
    <source>
        <dbReference type="Pfam" id="PF04413"/>
    </source>
</evidence>
<protein>
    <recommendedName>
        <fullName evidence="4 10">3-deoxy-D-manno-octulosonic acid transferase</fullName>
        <shortName evidence="10">Kdo transferase</shortName>
        <ecNumber evidence="3 10">2.4.99.12</ecNumber>
    </recommendedName>
    <alternativeName>
        <fullName evidence="6 10">Lipid IV(A) 3-deoxy-D-manno-octulosonic acid transferase</fullName>
    </alternativeName>
</protein>
<comment type="similarity">
    <text evidence="10">Belongs to the glycosyltransferase group 1 family.</text>
</comment>
<reference evidence="12" key="1">
    <citation type="submission" date="2024-06" db="EMBL/GenBank/DDBJ databases">
        <title>Caulobacter inopinatus, sp. nov.</title>
        <authorList>
            <person name="Donachie S.P."/>
        </authorList>
    </citation>
    <scope>NUCLEOTIDE SEQUENCE</scope>
    <source>
        <strain evidence="12">73W</strain>
    </source>
</reference>
<comment type="catalytic activity">
    <reaction evidence="7 10">
        <text>lipid IVA (E. coli) + CMP-3-deoxy-beta-D-manno-octulosonate = alpha-Kdo-(2-&gt;6)-lipid IVA (E. coli) + CMP + H(+)</text>
        <dbReference type="Rhea" id="RHEA:28066"/>
        <dbReference type="ChEBI" id="CHEBI:15378"/>
        <dbReference type="ChEBI" id="CHEBI:58603"/>
        <dbReference type="ChEBI" id="CHEBI:60364"/>
        <dbReference type="ChEBI" id="CHEBI:60377"/>
        <dbReference type="ChEBI" id="CHEBI:85987"/>
        <dbReference type="EC" id="2.4.99.12"/>
    </reaction>
</comment>
<dbReference type="RefSeq" id="WP_369061255.1">
    <property type="nucleotide sequence ID" value="NZ_CP158375.1"/>
</dbReference>
<dbReference type="AlphaFoldDB" id="A0AB39KWZ8"/>
<comment type="function">
    <text evidence="1 10">Involved in lipopolysaccharide (LPS) biosynthesis. Catalyzes the transfer of 3-deoxy-D-manno-octulosonate (Kdo) residue(s) from CMP-Kdo to lipid IV(A), the tetraacyldisaccharide-1,4'-bisphosphate precursor of lipid A.</text>
</comment>
<evidence type="ECO:0000256" key="2">
    <source>
        <dbReference type="ARBA" id="ARBA00004713"/>
    </source>
</evidence>
<keyword evidence="10" id="KW-0472">Membrane</keyword>
<organism evidence="12">
    <name type="scientific">Caulobacter sp. 73W</name>
    <dbReference type="NCBI Taxonomy" id="3161137"/>
    <lineage>
        <taxon>Bacteria</taxon>
        <taxon>Pseudomonadati</taxon>
        <taxon>Pseudomonadota</taxon>
        <taxon>Alphaproteobacteria</taxon>
        <taxon>Caulobacterales</taxon>
        <taxon>Caulobacteraceae</taxon>
        <taxon>Caulobacter</taxon>
    </lineage>
</organism>